<dbReference type="Proteomes" id="UP001307849">
    <property type="component" value="Unassembled WGS sequence"/>
</dbReference>
<sequence>MPRSPPKHLTLLVPPPYRSDYQIARSPTYFSTLHTPTPISAYASEKYPSPIPISARTLTPGSCAGTIIFDSTTLYTPTSPAKPCIYANYLPADEYTLHRFIRREREEHFRRLRQKWGVLFYWVVGFCVIIAFGVASVTFSTKYTDSGVFEMLFPGLMATGGNGRGGYTRAPEVLMVSNGTGYAISMPLNEEAYPLPGGWYRALCDSVEMKSMAAAENRDGKPMAAHLGYYDEDKGYEGLELAGGDDEEGGDGECERTMTFVVDDWEGRVGGVGEMVMGLWMAYALAIREEREFFVVGKEGRWAYGDINRYFDIPPPTKKCSPPAMSRSLPCPRNTPHRLVTPATFKDAFGHAFENQFEDAREVGVKRQHRIFEFLRTGYEAIPLRGDLQTTIMDRVHAIGVEASQNVVAVQIRRGDRGAREWTWHKGYLPLERFMKVSLNMPGDVIHGVSAVKEDEGDKWPKDYFLPDYPRPSVEPPVRIISSDDSDVFNQKEVRDCSAGGHNGVCVRAQDRSVAVGQPGGFWAEDLNKLEREEKEAAAVAYLVDFGIQVEALRVARDGWVVCGYYGDMCRMLAVGMGWESAIEKGHWVNIDGDFDWFGMRW</sequence>
<evidence type="ECO:0000256" key="1">
    <source>
        <dbReference type="SAM" id="Phobius"/>
    </source>
</evidence>
<keyword evidence="1" id="KW-1133">Transmembrane helix</keyword>
<dbReference type="AlphaFoldDB" id="A0AAN8NIU8"/>
<organism evidence="2 3">
    <name type="scientific">Arthrobotrys conoides</name>
    <dbReference type="NCBI Taxonomy" id="74498"/>
    <lineage>
        <taxon>Eukaryota</taxon>
        <taxon>Fungi</taxon>
        <taxon>Dikarya</taxon>
        <taxon>Ascomycota</taxon>
        <taxon>Pezizomycotina</taxon>
        <taxon>Orbiliomycetes</taxon>
        <taxon>Orbiliales</taxon>
        <taxon>Orbiliaceae</taxon>
        <taxon>Arthrobotrys</taxon>
    </lineage>
</organism>
<protein>
    <submittedName>
        <fullName evidence="2">Uncharacterized protein</fullName>
    </submittedName>
</protein>
<comment type="caution">
    <text evidence="2">The sequence shown here is derived from an EMBL/GenBank/DDBJ whole genome shotgun (WGS) entry which is preliminary data.</text>
</comment>
<evidence type="ECO:0000313" key="3">
    <source>
        <dbReference type="Proteomes" id="UP001307849"/>
    </source>
</evidence>
<accession>A0AAN8NIU8</accession>
<keyword evidence="3" id="KW-1185">Reference proteome</keyword>
<name>A0AAN8NIU8_9PEZI</name>
<keyword evidence="1" id="KW-0812">Transmembrane</keyword>
<keyword evidence="1" id="KW-0472">Membrane</keyword>
<gene>
    <name evidence="2" type="ORF">TWF506_008279</name>
</gene>
<dbReference type="EMBL" id="JAVHJM010000005">
    <property type="protein sequence ID" value="KAK6513847.1"/>
    <property type="molecule type" value="Genomic_DNA"/>
</dbReference>
<evidence type="ECO:0000313" key="2">
    <source>
        <dbReference type="EMBL" id="KAK6513847.1"/>
    </source>
</evidence>
<proteinExistence type="predicted"/>
<reference evidence="2 3" key="1">
    <citation type="submission" date="2019-10" db="EMBL/GenBank/DDBJ databases">
        <authorList>
            <person name="Palmer J.M."/>
        </authorList>
    </citation>
    <scope>NUCLEOTIDE SEQUENCE [LARGE SCALE GENOMIC DNA]</scope>
    <source>
        <strain evidence="2 3">TWF506</strain>
    </source>
</reference>
<feature type="transmembrane region" description="Helical" evidence="1">
    <location>
        <begin position="118"/>
        <end position="139"/>
    </location>
</feature>